<dbReference type="GO" id="GO:0003676">
    <property type="term" value="F:nucleic acid binding"/>
    <property type="evidence" value="ECO:0007669"/>
    <property type="project" value="InterPro"/>
</dbReference>
<feature type="compositionally biased region" description="Basic and acidic residues" evidence="1">
    <location>
        <begin position="106"/>
        <end position="119"/>
    </location>
</feature>
<evidence type="ECO:0000313" key="3">
    <source>
        <dbReference type="EMBL" id="KAA8574519.1"/>
    </source>
</evidence>
<dbReference type="Pfam" id="PF01918">
    <property type="entry name" value="Alba"/>
    <property type="match status" value="1"/>
</dbReference>
<accession>A0A5M9K272</accession>
<dbReference type="InterPro" id="IPR002775">
    <property type="entry name" value="DNA/RNA-bd_Alba-like"/>
</dbReference>
<reference evidence="3 4" key="1">
    <citation type="submission" date="2019-06" db="EMBL/GenBank/DDBJ databases">
        <title>Genome Sequence of the Brown Rot Fungal Pathogen Monilinia fructicola.</title>
        <authorList>
            <person name="De Miccolis Angelini R.M."/>
            <person name="Landi L."/>
            <person name="Abate D."/>
            <person name="Pollastro S."/>
            <person name="Romanazzi G."/>
            <person name="Faretra F."/>
        </authorList>
    </citation>
    <scope>NUCLEOTIDE SEQUENCE [LARGE SCALE GENOMIC DNA]</scope>
    <source>
        <strain evidence="3 4">Mfrc123</strain>
    </source>
</reference>
<feature type="region of interest" description="Disordered" evidence="1">
    <location>
        <begin position="278"/>
        <end position="303"/>
    </location>
</feature>
<name>A0A5M9K272_MONFR</name>
<feature type="compositionally biased region" description="Polar residues" evidence="1">
    <location>
        <begin position="149"/>
        <end position="158"/>
    </location>
</feature>
<dbReference type="AlphaFoldDB" id="A0A5M9K272"/>
<protein>
    <recommendedName>
        <fullName evidence="2">DNA/RNA-binding protein Alba-like domain-containing protein</fullName>
    </recommendedName>
</protein>
<evidence type="ECO:0000256" key="1">
    <source>
        <dbReference type="SAM" id="MobiDB-lite"/>
    </source>
</evidence>
<dbReference type="VEuPathDB" id="FungiDB:MFRU_015g00540"/>
<comment type="caution">
    <text evidence="3">The sequence shown here is derived from an EMBL/GenBank/DDBJ whole genome shotgun (WGS) entry which is preliminary data.</text>
</comment>
<organism evidence="3 4">
    <name type="scientific">Monilinia fructicola</name>
    <name type="common">Brown rot fungus</name>
    <name type="synonym">Ciboria fructicola</name>
    <dbReference type="NCBI Taxonomy" id="38448"/>
    <lineage>
        <taxon>Eukaryota</taxon>
        <taxon>Fungi</taxon>
        <taxon>Dikarya</taxon>
        <taxon>Ascomycota</taxon>
        <taxon>Pezizomycotina</taxon>
        <taxon>Leotiomycetes</taxon>
        <taxon>Helotiales</taxon>
        <taxon>Sclerotiniaceae</taxon>
        <taxon>Monilinia</taxon>
    </lineage>
</organism>
<evidence type="ECO:0000259" key="2">
    <source>
        <dbReference type="Pfam" id="PF01918"/>
    </source>
</evidence>
<gene>
    <name evidence="3" type="ORF">EYC84_005973</name>
</gene>
<dbReference type="EMBL" id="VICG01000003">
    <property type="protein sequence ID" value="KAA8574519.1"/>
    <property type="molecule type" value="Genomic_DNA"/>
</dbReference>
<proteinExistence type="predicted"/>
<feature type="domain" description="DNA/RNA-binding protein Alba-like" evidence="2">
    <location>
        <begin position="199"/>
        <end position="268"/>
    </location>
</feature>
<keyword evidence="4" id="KW-1185">Reference proteome</keyword>
<evidence type="ECO:0000313" key="4">
    <source>
        <dbReference type="Proteomes" id="UP000322873"/>
    </source>
</evidence>
<feature type="compositionally biased region" description="Acidic residues" evidence="1">
    <location>
        <begin position="281"/>
        <end position="303"/>
    </location>
</feature>
<feature type="region of interest" description="Disordered" evidence="1">
    <location>
        <begin position="97"/>
        <end position="196"/>
    </location>
</feature>
<sequence>MRHLIHVVSTRTSTVSRGSQFNPVQQIGDIVSSLAGPFYSTVQYLQDEHWEDPRNFGFLFEDSCQHSAIVSCYLRSLSNLSKSRNCVCVTTYNPLDLGPPGGASGKENRDNTKRKREEAIGADGSRRKGNFPSTFQEHDQDRPSKKAKSTTTSVQTPFHQARPQNPPPSIFSGAPGFANQKPQISPPVDISPSHQTTHLSILSSSQIQKKVSRILSILSTFSFSDPSPHVVLLSAKAPSVCKLISIAEIVKRELARSGKKWYQYNVVGELATSVPRNIEAEKEEEEEEEEDVEMRDGGEEEAEQAFETMKTPFERALDAEGKPKIRGLATLTLYLSRVRIESLKKIYGEQTNALT</sequence>
<dbReference type="Proteomes" id="UP000322873">
    <property type="component" value="Unassembled WGS sequence"/>
</dbReference>